<evidence type="ECO:0000256" key="11">
    <source>
        <dbReference type="SAM" id="SignalP"/>
    </source>
</evidence>
<dbReference type="SUPFAM" id="SSF50692">
    <property type="entry name" value="ADC-like"/>
    <property type="match status" value="1"/>
</dbReference>
<evidence type="ECO:0000313" key="15">
    <source>
        <dbReference type="EMBL" id="GGF68835.1"/>
    </source>
</evidence>
<dbReference type="Gene3D" id="3.40.50.740">
    <property type="match status" value="1"/>
</dbReference>
<feature type="binding site" evidence="9">
    <location>
        <position position="157"/>
    </location>
    <ligand>
        <name>Mo-bis(molybdopterin guanine dinucleotide)</name>
        <dbReference type="ChEBI" id="CHEBI:60539"/>
    </ligand>
</feature>
<keyword evidence="6 11" id="KW-0732">Signal</keyword>
<dbReference type="InterPro" id="IPR006656">
    <property type="entry name" value="Mopterin_OxRdtase"/>
</dbReference>
<dbReference type="InterPro" id="IPR041460">
    <property type="entry name" value="Molybdopterin_N"/>
</dbReference>
<evidence type="ECO:0000256" key="9">
    <source>
        <dbReference type="PIRSR" id="PIRSR606658-1"/>
    </source>
</evidence>
<dbReference type="InterPro" id="IPR009010">
    <property type="entry name" value="Asp_de-COase-like_dom_sf"/>
</dbReference>
<dbReference type="GO" id="GO:0043546">
    <property type="term" value="F:molybdopterin cofactor binding"/>
    <property type="evidence" value="ECO:0007669"/>
    <property type="project" value="InterPro"/>
</dbReference>
<comment type="subcellular location">
    <subcellularLocation>
        <location evidence="1">Periplasm</location>
    </subcellularLocation>
</comment>
<dbReference type="GO" id="GO:0009061">
    <property type="term" value="P:anaerobic respiration"/>
    <property type="evidence" value="ECO:0007669"/>
    <property type="project" value="TreeGrafter"/>
</dbReference>
<accession>A0A917C3Y3</accession>
<dbReference type="Pfam" id="PF01568">
    <property type="entry name" value="Molydop_binding"/>
    <property type="match status" value="1"/>
</dbReference>
<evidence type="ECO:0000256" key="4">
    <source>
        <dbReference type="ARBA" id="ARBA00022505"/>
    </source>
</evidence>
<evidence type="ECO:0000256" key="5">
    <source>
        <dbReference type="ARBA" id="ARBA00022723"/>
    </source>
</evidence>
<dbReference type="CDD" id="cd02769">
    <property type="entry name" value="MopB_DMSOR-BSOR-TMAOR"/>
    <property type="match status" value="1"/>
</dbReference>
<feature type="domain" description="Molybdopterin oxidoreductase N-terminal" evidence="14">
    <location>
        <begin position="51"/>
        <end position="91"/>
    </location>
</feature>
<dbReference type="AlphaFoldDB" id="A0A917C3Y3"/>
<dbReference type="PANTHER" id="PTHR43742:SF10">
    <property type="entry name" value="TRIMETHYLAMINE-N-OXIDE REDUCTASE 2"/>
    <property type="match status" value="1"/>
</dbReference>
<feature type="compositionally biased region" description="Low complexity" evidence="10">
    <location>
        <begin position="834"/>
        <end position="845"/>
    </location>
</feature>
<feature type="binding site" evidence="9">
    <location>
        <position position="790"/>
    </location>
    <ligand>
        <name>Mo-bis(molybdopterin guanine dinucleotide)</name>
        <dbReference type="ChEBI" id="CHEBI:60539"/>
    </ligand>
</feature>
<feature type="binding site" evidence="9">
    <location>
        <position position="562"/>
    </location>
    <ligand>
        <name>Mo-bis(molybdopterin guanine dinucleotide)</name>
        <dbReference type="ChEBI" id="CHEBI:60539"/>
    </ligand>
</feature>
<feature type="binding site" evidence="9">
    <location>
        <position position="485"/>
    </location>
    <ligand>
        <name>Mo-bis(molybdopterin guanine dinucleotide)</name>
        <dbReference type="ChEBI" id="CHEBI:60539"/>
    </ligand>
</feature>
<comment type="caution">
    <text evidence="15">The sequence shown here is derived from an EMBL/GenBank/DDBJ whole genome shotgun (WGS) entry which is preliminary data.</text>
</comment>
<dbReference type="PROSITE" id="PS00490">
    <property type="entry name" value="MOLYBDOPTERIN_PROK_2"/>
    <property type="match status" value="1"/>
</dbReference>
<dbReference type="InterPro" id="IPR006658">
    <property type="entry name" value="BisC"/>
</dbReference>
<keyword evidence="5 9" id="KW-0479">Metal-binding</keyword>
<dbReference type="Pfam" id="PF18364">
    <property type="entry name" value="Molybdopterin_N"/>
    <property type="match status" value="1"/>
</dbReference>
<dbReference type="RefSeq" id="WP_210324225.1">
    <property type="nucleotide sequence ID" value="NZ_BMCT01000004.1"/>
</dbReference>
<keyword evidence="16" id="KW-1185">Reference proteome</keyword>
<feature type="binding site" evidence="9">
    <location>
        <position position="532"/>
    </location>
    <ligand>
        <name>Mo-bis(molybdopterin guanine dinucleotide)</name>
        <dbReference type="ChEBI" id="CHEBI:60539"/>
    </ligand>
</feature>
<evidence type="ECO:0000313" key="16">
    <source>
        <dbReference type="Proteomes" id="UP000606044"/>
    </source>
</evidence>
<feature type="signal peptide" evidence="11">
    <location>
        <begin position="1"/>
        <end position="42"/>
    </location>
</feature>
<dbReference type="InterPro" id="IPR006311">
    <property type="entry name" value="TAT_signal"/>
</dbReference>
<dbReference type="CDD" id="cd02793">
    <property type="entry name" value="MopB_CT_DMSOR-BSOR-TMAOR"/>
    <property type="match status" value="1"/>
</dbReference>
<protein>
    <recommendedName>
        <fullName evidence="3">trimethylamine-N-oxide reductase</fullName>
        <ecNumber evidence="3">1.7.2.3</ecNumber>
    </recommendedName>
</protein>
<dbReference type="GO" id="GO:0030151">
    <property type="term" value="F:molybdenum ion binding"/>
    <property type="evidence" value="ECO:0007669"/>
    <property type="project" value="TreeGrafter"/>
</dbReference>
<keyword evidence="8" id="KW-0560">Oxidoreductase</keyword>
<evidence type="ECO:0000256" key="6">
    <source>
        <dbReference type="ARBA" id="ARBA00022729"/>
    </source>
</evidence>
<dbReference type="PANTHER" id="PTHR43742">
    <property type="entry name" value="TRIMETHYLAMINE-N-OXIDE REDUCTASE"/>
    <property type="match status" value="1"/>
</dbReference>
<feature type="region of interest" description="Disordered" evidence="10">
    <location>
        <begin position="821"/>
        <end position="845"/>
    </location>
</feature>
<evidence type="ECO:0000256" key="2">
    <source>
        <dbReference type="ARBA" id="ARBA00010312"/>
    </source>
</evidence>
<proteinExistence type="inferred from homology"/>
<organism evidence="15 16">
    <name type="scientific">Azorhizobium oxalatiphilum</name>
    <dbReference type="NCBI Taxonomy" id="980631"/>
    <lineage>
        <taxon>Bacteria</taxon>
        <taxon>Pseudomonadati</taxon>
        <taxon>Pseudomonadota</taxon>
        <taxon>Alphaproteobacteria</taxon>
        <taxon>Hyphomicrobiales</taxon>
        <taxon>Xanthobacteraceae</taxon>
        <taxon>Azorhizobium</taxon>
    </lineage>
</organism>
<dbReference type="PROSITE" id="PS51318">
    <property type="entry name" value="TAT"/>
    <property type="match status" value="1"/>
</dbReference>
<feature type="binding site" evidence="9">
    <location>
        <position position="489"/>
    </location>
    <ligand>
        <name>Mo-bis(molybdopterin guanine dinucleotide)</name>
        <dbReference type="ChEBI" id="CHEBI:60539"/>
    </ligand>
</feature>
<dbReference type="GO" id="GO:0009055">
    <property type="term" value="F:electron transfer activity"/>
    <property type="evidence" value="ECO:0007669"/>
    <property type="project" value="TreeGrafter"/>
</dbReference>
<dbReference type="EC" id="1.7.2.3" evidence="3"/>
<name>A0A917C3Y3_9HYPH</name>
<dbReference type="GO" id="GO:0030288">
    <property type="term" value="C:outer membrane-bounded periplasmic space"/>
    <property type="evidence" value="ECO:0007669"/>
    <property type="project" value="TreeGrafter"/>
</dbReference>
<evidence type="ECO:0000259" key="13">
    <source>
        <dbReference type="Pfam" id="PF01568"/>
    </source>
</evidence>
<dbReference type="EMBL" id="BMCT01000004">
    <property type="protein sequence ID" value="GGF68835.1"/>
    <property type="molecule type" value="Genomic_DNA"/>
</dbReference>
<evidence type="ECO:0000256" key="10">
    <source>
        <dbReference type="SAM" id="MobiDB-lite"/>
    </source>
</evidence>
<dbReference type="GO" id="GO:0050626">
    <property type="term" value="F:trimethylamine-N-oxide reductase (cytochrome c) activity"/>
    <property type="evidence" value="ECO:0007669"/>
    <property type="project" value="UniProtKB-EC"/>
</dbReference>
<dbReference type="SUPFAM" id="SSF53706">
    <property type="entry name" value="Formate dehydrogenase/DMSO reductase, domains 1-3"/>
    <property type="match status" value="1"/>
</dbReference>
<evidence type="ECO:0000256" key="1">
    <source>
        <dbReference type="ARBA" id="ARBA00004418"/>
    </source>
</evidence>
<sequence length="845" mass="93065">MSMGNNRPFPSQLSRRSFIKSAAALAALGAGGGSLFANGALAQTPDRLPLSASHWGVFRAQVKNGRFEKVLPWEHDPHPSVMLEGMRDSIYSPTRIKYPMVRRAWLEQGPGADPDGRGTGDFVRVSWDKALDLVAAEMTRVRKTHGNSAVYGGSYGWKSVGKVHSCRVLLWRMLKLTGGFVSSVGNYSNAAASVILPHVIGSAGVVDQCTTYEMLAKHTKVLVMWGCNPANTSNIAWMVPDHGYMDGLDVVKKAGVKLICIDPVRTETCQFLDGEWIAPKPQTDVAMMLGIAHVLYSEKLHDEAFLKKYATGFEDFRKYLVGETDGVAKTPEWAADICGIPADKLRELARTFAGNRTMLSMGWSTQRQHHGEQPPWMLVTLAAMLGQIGLPGGGFAFSYHYNAGVPTHDSPSVPGMSDGRGRALADLPPGCTPGNTTSYCMGDTGVSIPVSRVVEMLLNPGMTIDFNGSKVTYPDIKMAFWAGGNPFAHHQDRNEMLRAWRKIDTFVVNDFQWTATARHADIVLPVTTSYERNDIEQVGDFALSHIVPMRKIVEPLYEARSDYDVYAGICDRLGLKEQYTEGLTEIDWIRNFYEKARMTARAKGMEMPVFDAFWNSEDALEFPVKQAQKDFVGYAAFRNDPLLSALGTPSGKIEIFSKAIAKMKYDDCPPHPTWMEPIERLDGPTTKYPLHVASNHPIYRLHSQLCGTVLREKYAVAGREPCWINPVDAARRGLKDGDVARAFNDRGQILVGIKVSEDIRPGVIRIDEGGWYDPENPREEGTLCRYGDVNNLTSSVATSRLAQATSAQTGSCELEKYQGTPPKVAVFDEPEQQARAAGMPAGRAG</sequence>
<comment type="cofactor">
    <cofactor evidence="9">
        <name>Mo-bis(molybdopterin guanine dinucleotide)</name>
        <dbReference type="ChEBI" id="CHEBI:60539"/>
    </cofactor>
    <text evidence="9">Binds 1 molybdenum-bis(molybdopterin guanine dinucleotide) (Mo-bis-MGD) cofactor per subunit.</text>
</comment>
<evidence type="ECO:0000256" key="3">
    <source>
        <dbReference type="ARBA" id="ARBA00011885"/>
    </source>
</evidence>
<gene>
    <name evidence="15" type="ORF">GCM10007301_30650</name>
</gene>
<feature type="chain" id="PRO_5037919413" description="trimethylamine-N-oxide reductase" evidence="11">
    <location>
        <begin position="43"/>
        <end position="845"/>
    </location>
</feature>
<evidence type="ECO:0000256" key="7">
    <source>
        <dbReference type="ARBA" id="ARBA00022764"/>
    </source>
</evidence>
<feature type="binding site" evidence="9">
    <location>
        <position position="367"/>
    </location>
    <ligand>
        <name>Mo-bis(molybdopterin guanine dinucleotide)</name>
        <dbReference type="ChEBI" id="CHEBI:60539"/>
    </ligand>
</feature>
<dbReference type="FunFam" id="2.40.40.20:FF:000009">
    <property type="entry name" value="Biotin sulfoxide reductase 2"/>
    <property type="match status" value="1"/>
</dbReference>
<dbReference type="Gene3D" id="2.40.40.20">
    <property type="match status" value="1"/>
</dbReference>
<dbReference type="InterPro" id="IPR006655">
    <property type="entry name" value="Mopterin_OxRdtase_prok_CS"/>
</dbReference>
<dbReference type="Proteomes" id="UP000606044">
    <property type="component" value="Unassembled WGS sequence"/>
</dbReference>
<evidence type="ECO:0000259" key="12">
    <source>
        <dbReference type="Pfam" id="PF00384"/>
    </source>
</evidence>
<dbReference type="Gene3D" id="3.90.55.10">
    <property type="entry name" value="Dimethylsulfoxide Reductase, domain 3"/>
    <property type="match status" value="1"/>
</dbReference>
<feature type="domain" description="Molybdopterin dinucleotide-binding" evidence="13">
    <location>
        <begin position="690"/>
        <end position="807"/>
    </location>
</feature>
<evidence type="ECO:0000259" key="14">
    <source>
        <dbReference type="Pfam" id="PF18364"/>
    </source>
</evidence>
<dbReference type="InterPro" id="IPR041954">
    <property type="entry name" value="CT_DMSOR/BSOR/TMAOR"/>
</dbReference>
<keyword evidence="4 9" id="KW-0500">Molybdenum</keyword>
<reference evidence="15" key="2">
    <citation type="submission" date="2020-09" db="EMBL/GenBank/DDBJ databases">
        <authorList>
            <person name="Sun Q."/>
            <person name="Sedlacek I."/>
        </authorList>
    </citation>
    <scope>NUCLEOTIDE SEQUENCE</scope>
    <source>
        <strain evidence="15">CCM 7897</strain>
    </source>
</reference>
<evidence type="ECO:0000256" key="8">
    <source>
        <dbReference type="ARBA" id="ARBA00023002"/>
    </source>
</evidence>
<dbReference type="Gene3D" id="3.40.228.10">
    <property type="entry name" value="Dimethylsulfoxide Reductase, domain 2"/>
    <property type="match status" value="1"/>
</dbReference>
<dbReference type="Pfam" id="PF00384">
    <property type="entry name" value="Molybdopterin"/>
    <property type="match status" value="1"/>
</dbReference>
<reference evidence="15" key="1">
    <citation type="journal article" date="2014" name="Int. J. Syst. Evol. Microbiol.">
        <title>Complete genome sequence of Corynebacterium casei LMG S-19264T (=DSM 44701T), isolated from a smear-ripened cheese.</title>
        <authorList>
            <consortium name="US DOE Joint Genome Institute (JGI-PGF)"/>
            <person name="Walter F."/>
            <person name="Albersmeier A."/>
            <person name="Kalinowski J."/>
            <person name="Ruckert C."/>
        </authorList>
    </citation>
    <scope>NUCLEOTIDE SEQUENCE</scope>
    <source>
        <strain evidence="15">CCM 7897</strain>
    </source>
</reference>
<dbReference type="InterPro" id="IPR006657">
    <property type="entry name" value="MoPterin_dinucl-bd_dom"/>
</dbReference>
<keyword evidence="7" id="KW-0574">Periplasm</keyword>
<comment type="similarity">
    <text evidence="2">Belongs to the prokaryotic molybdopterin-containing oxidoreductase family.</text>
</comment>
<dbReference type="NCBIfam" id="TIGR00509">
    <property type="entry name" value="bisC_fam"/>
    <property type="match status" value="1"/>
</dbReference>
<dbReference type="InterPro" id="IPR050612">
    <property type="entry name" value="Prok_Mopterin_Oxidored"/>
</dbReference>
<feature type="domain" description="Molybdopterin oxidoreductase" evidence="12">
    <location>
        <begin position="95"/>
        <end position="571"/>
    </location>
</feature>
<dbReference type="NCBIfam" id="NF011682">
    <property type="entry name" value="PRK15102.1"/>
    <property type="match status" value="1"/>
</dbReference>